<dbReference type="Proteomes" id="UP001157133">
    <property type="component" value="Unassembled WGS sequence"/>
</dbReference>
<dbReference type="InterPro" id="IPR016130">
    <property type="entry name" value="Tyr_Pase_AS"/>
</dbReference>
<dbReference type="InterPro" id="IPR029021">
    <property type="entry name" value="Prot-tyrosine_phosphatase-like"/>
</dbReference>
<sequence length="161" mass="17882">MSHPFDTLTIENGAKIIFTPCPGTKEENLAASVTTLANEQTHAIVSVMHNDELARLGATALPAQCQSKNIAWYQLPIIDDDGPEDAFFAAWHKHKDELLQRLRDKQTIAVHCKGGSGRTGLVIALLLVEFGYRKKEAKNLVQSIRPLALTKDKQLTFFGHY</sequence>
<evidence type="ECO:0000313" key="3">
    <source>
        <dbReference type="EMBL" id="GLX81049.1"/>
    </source>
</evidence>
<dbReference type="SUPFAM" id="SSF52799">
    <property type="entry name" value="(Phosphotyrosine protein) phosphatases II"/>
    <property type="match status" value="1"/>
</dbReference>
<proteinExistence type="predicted"/>
<keyword evidence="1" id="KW-0378">Hydrolase</keyword>
<dbReference type="InterPro" id="IPR057023">
    <property type="entry name" value="PTP-SAK"/>
</dbReference>
<dbReference type="Gene3D" id="3.90.190.10">
    <property type="entry name" value="Protein tyrosine phosphatase superfamily"/>
    <property type="match status" value="1"/>
</dbReference>
<dbReference type="RefSeq" id="WP_284206372.1">
    <property type="nucleotide sequence ID" value="NZ_BSSU01000002.1"/>
</dbReference>
<dbReference type="Pfam" id="PF22784">
    <property type="entry name" value="PTP-SAK"/>
    <property type="match status" value="1"/>
</dbReference>
<dbReference type="PROSITE" id="PS00383">
    <property type="entry name" value="TYR_PHOSPHATASE_1"/>
    <property type="match status" value="1"/>
</dbReference>
<evidence type="ECO:0000256" key="1">
    <source>
        <dbReference type="ARBA" id="ARBA00022801"/>
    </source>
</evidence>
<dbReference type="EMBL" id="BSSU01000002">
    <property type="protein sequence ID" value="GLX81049.1"/>
    <property type="molecule type" value="Genomic_DNA"/>
</dbReference>
<evidence type="ECO:0000259" key="2">
    <source>
        <dbReference type="PROSITE" id="PS50056"/>
    </source>
</evidence>
<keyword evidence="4" id="KW-1185">Reference proteome</keyword>
<dbReference type="PROSITE" id="PS50056">
    <property type="entry name" value="TYR_PHOSPHATASE_2"/>
    <property type="match status" value="1"/>
</dbReference>
<accession>A0ABQ6H0F8</accession>
<name>A0ABQ6H0F8_9GAMM</name>
<organism evidence="3 4">
    <name type="scientific">Thalassotalea eurytherma</name>
    <dbReference type="NCBI Taxonomy" id="1144278"/>
    <lineage>
        <taxon>Bacteria</taxon>
        <taxon>Pseudomonadati</taxon>
        <taxon>Pseudomonadota</taxon>
        <taxon>Gammaproteobacteria</taxon>
        <taxon>Alteromonadales</taxon>
        <taxon>Colwelliaceae</taxon>
        <taxon>Thalassotalea</taxon>
    </lineage>
</organism>
<reference evidence="3 4" key="1">
    <citation type="submission" date="2023-03" db="EMBL/GenBank/DDBJ databases">
        <title>Draft genome sequence of Thalassotalea eurytherma JCM 18482T.</title>
        <authorList>
            <person name="Sawabe T."/>
        </authorList>
    </citation>
    <scope>NUCLEOTIDE SEQUENCE [LARGE SCALE GENOMIC DNA]</scope>
    <source>
        <strain evidence="3 4">JCM 18482</strain>
    </source>
</reference>
<feature type="domain" description="Tyrosine specific protein phosphatases" evidence="2">
    <location>
        <begin position="85"/>
        <end position="156"/>
    </location>
</feature>
<comment type="caution">
    <text evidence="3">The sequence shown here is derived from an EMBL/GenBank/DDBJ whole genome shotgun (WGS) entry which is preliminary data.</text>
</comment>
<protein>
    <submittedName>
        <fullName evidence="3">Protein-tyrosine-phosphatase</fullName>
    </submittedName>
</protein>
<gene>
    <name evidence="3" type="ORF">theurythT_05010</name>
</gene>
<dbReference type="InterPro" id="IPR000387">
    <property type="entry name" value="Tyr_Pase_dom"/>
</dbReference>
<evidence type="ECO:0000313" key="4">
    <source>
        <dbReference type="Proteomes" id="UP001157133"/>
    </source>
</evidence>